<keyword evidence="3" id="KW-1185">Reference proteome</keyword>
<dbReference type="InterPro" id="IPR032274">
    <property type="entry name" value="DUF4835"/>
</dbReference>
<name>A0A7W9T1U8_9BACT</name>
<dbReference type="RefSeq" id="WP_183402732.1">
    <property type="nucleotide sequence ID" value="NZ_JACHGG010000002.1"/>
</dbReference>
<dbReference type="Proteomes" id="UP000532746">
    <property type="component" value="Unassembled WGS sequence"/>
</dbReference>
<organism evidence="2 3">
    <name type="scientific">Hymenobacter luteus</name>
    <dbReference type="NCBI Taxonomy" id="1411122"/>
    <lineage>
        <taxon>Bacteria</taxon>
        <taxon>Pseudomonadati</taxon>
        <taxon>Bacteroidota</taxon>
        <taxon>Cytophagia</taxon>
        <taxon>Cytophagales</taxon>
        <taxon>Hymenobacteraceae</taxon>
        <taxon>Hymenobacter</taxon>
    </lineage>
</organism>
<evidence type="ECO:0000313" key="2">
    <source>
        <dbReference type="EMBL" id="MBB6059133.1"/>
    </source>
</evidence>
<comment type="caution">
    <text evidence="2">The sequence shown here is derived from an EMBL/GenBank/DDBJ whole genome shotgun (WGS) entry which is preliminary data.</text>
</comment>
<sequence length="308" mass="34979">MRNLPLLFCLLLAAVLFTRPARGQELQAEVTVTTENVTISDRQLVQQMRNDMQTFLNTRTFTNQAYRPEERIRCRFFVGITEIPQNGTYRATVRIVSTRPVYGTGYETNLLSFADRGWIFNYSPQNPIDYSENTFVGNLSSLLSFYAYVIIGMDQDSFAPLSGSPYYDRARTIVTNAASQNVTTEADEGWKDSNNANRYNLLNNLQDPQLQAFRATLYAYHRQGMDIFITKPEEARANIATSLRGIQEAVVRRPNTLLARAFFSTKADEMANIFRTSPDQEQKVAVATLLSETDPTNSAKYQAILRQP</sequence>
<feature type="signal peptide" evidence="1">
    <location>
        <begin position="1"/>
        <end position="23"/>
    </location>
</feature>
<evidence type="ECO:0008006" key="4">
    <source>
        <dbReference type="Google" id="ProtNLM"/>
    </source>
</evidence>
<reference evidence="2 3" key="1">
    <citation type="submission" date="2020-08" db="EMBL/GenBank/DDBJ databases">
        <title>Genomic Encyclopedia of Type Strains, Phase IV (KMG-IV): sequencing the most valuable type-strain genomes for metagenomic binning, comparative biology and taxonomic classification.</title>
        <authorList>
            <person name="Goeker M."/>
        </authorList>
    </citation>
    <scope>NUCLEOTIDE SEQUENCE [LARGE SCALE GENOMIC DNA]</scope>
    <source>
        <strain evidence="2 3">DSM 26718</strain>
    </source>
</reference>
<dbReference type="Pfam" id="PF16119">
    <property type="entry name" value="DUF4835"/>
    <property type="match status" value="1"/>
</dbReference>
<gene>
    <name evidence="2" type="ORF">HNQ93_001979</name>
</gene>
<evidence type="ECO:0000256" key="1">
    <source>
        <dbReference type="SAM" id="SignalP"/>
    </source>
</evidence>
<feature type="chain" id="PRO_5031168264" description="DUF4835 family protein" evidence="1">
    <location>
        <begin position="24"/>
        <end position="308"/>
    </location>
</feature>
<evidence type="ECO:0000313" key="3">
    <source>
        <dbReference type="Proteomes" id="UP000532746"/>
    </source>
</evidence>
<proteinExistence type="predicted"/>
<protein>
    <recommendedName>
        <fullName evidence="4">DUF4835 family protein</fullName>
    </recommendedName>
</protein>
<keyword evidence="1" id="KW-0732">Signal</keyword>
<accession>A0A7W9T1U8</accession>
<dbReference type="EMBL" id="JACHGG010000002">
    <property type="protein sequence ID" value="MBB6059133.1"/>
    <property type="molecule type" value="Genomic_DNA"/>
</dbReference>
<dbReference type="AlphaFoldDB" id="A0A7W9T1U8"/>